<feature type="compositionally biased region" description="Low complexity" evidence="1">
    <location>
        <begin position="401"/>
        <end position="412"/>
    </location>
</feature>
<feature type="compositionally biased region" description="Basic and acidic residues" evidence="1">
    <location>
        <begin position="85"/>
        <end position="94"/>
    </location>
</feature>
<feature type="compositionally biased region" description="Pro residues" evidence="1">
    <location>
        <begin position="268"/>
        <end position="282"/>
    </location>
</feature>
<feature type="compositionally biased region" description="Basic residues" evidence="1">
    <location>
        <begin position="141"/>
        <end position="158"/>
    </location>
</feature>
<feature type="non-terminal residue" evidence="2">
    <location>
        <position position="421"/>
    </location>
</feature>
<dbReference type="AlphaFoldDB" id="A0A6J4L3P4"/>
<sequence length="421" mass="43300">DRHRHPSHHRRGLEDRVREADRRARAHGARRGAGGGPGAGRAGVRAGAVAGDGGARQPGRLADDHGQAPRHRPAAQAHPAPAQGRPDRARDRDAAGVVGPGPGRRHRRPGGRRPAAARVHLLPSRAPHGGAGGAYAAPAGRPHHRGDRPRLPGPHRHAGAADRARQAHPHRGARPLRGAARPRAGGATVVRARRGLPDLQRGLLRHRGRRLDAAGAVRGRAAPGPHPGRDRAARAGGARAGGADGDPGVAPGRARRPLRRARAAAGPGPHPLGPAPDPPRPGGPRARGGAGRRARTLRAAGSHRRLPCARPHPRRHGVGAHRGAVRRPLAARPFARGGAEPRGGAGDGVRPGGGAGDRGRAHRGSLAQGLPPAAQRARRPPLQAGPPGRGPRGVRARRVAHAQQPRAGPSAGARGGLRGWV</sequence>
<gene>
    <name evidence="2" type="ORF">AVDCRST_MAG68-1832</name>
</gene>
<organism evidence="2">
    <name type="scientific">uncultured Gemmatimonadota bacterium</name>
    <dbReference type="NCBI Taxonomy" id="203437"/>
    <lineage>
        <taxon>Bacteria</taxon>
        <taxon>Pseudomonadati</taxon>
        <taxon>Gemmatimonadota</taxon>
        <taxon>environmental samples</taxon>
    </lineage>
</organism>
<dbReference type="EMBL" id="CADCTW010000092">
    <property type="protein sequence ID" value="CAA9320517.1"/>
    <property type="molecule type" value="Genomic_DNA"/>
</dbReference>
<evidence type="ECO:0000256" key="1">
    <source>
        <dbReference type="SAM" id="MobiDB-lite"/>
    </source>
</evidence>
<proteinExistence type="predicted"/>
<feature type="compositionally biased region" description="Low complexity" evidence="1">
    <location>
        <begin position="213"/>
        <end position="223"/>
    </location>
</feature>
<protein>
    <submittedName>
        <fullName evidence="2">RNA polymerase ECF-type sigma factor</fullName>
    </submittedName>
</protein>
<reference evidence="2" key="1">
    <citation type="submission" date="2020-02" db="EMBL/GenBank/DDBJ databases">
        <authorList>
            <person name="Meier V. D."/>
        </authorList>
    </citation>
    <scope>NUCLEOTIDE SEQUENCE</scope>
    <source>
        <strain evidence="2">AVDCRST_MAG68</strain>
    </source>
</reference>
<evidence type="ECO:0000313" key="2">
    <source>
        <dbReference type="EMBL" id="CAA9320517.1"/>
    </source>
</evidence>
<feature type="compositionally biased region" description="Basic and acidic residues" evidence="1">
    <location>
        <begin position="12"/>
        <end position="23"/>
    </location>
</feature>
<feature type="compositionally biased region" description="Basic residues" evidence="1">
    <location>
        <begin position="290"/>
        <end position="325"/>
    </location>
</feature>
<feature type="compositionally biased region" description="Basic residues" evidence="1">
    <location>
        <begin position="253"/>
        <end position="262"/>
    </location>
</feature>
<feature type="compositionally biased region" description="Low complexity" evidence="1">
    <location>
        <begin position="112"/>
        <end position="140"/>
    </location>
</feature>
<feature type="compositionally biased region" description="Gly residues" evidence="1">
    <location>
        <begin position="340"/>
        <end position="356"/>
    </location>
</feature>
<feature type="compositionally biased region" description="Gly residues" evidence="1">
    <location>
        <begin position="31"/>
        <end position="41"/>
    </location>
</feature>
<feature type="compositionally biased region" description="Low complexity" evidence="1">
    <location>
        <begin position="175"/>
        <end position="190"/>
    </location>
</feature>
<name>A0A6J4L3P4_9BACT</name>
<feature type="non-terminal residue" evidence="2">
    <location>
        <position position="1"/>
    </location>
</feature>
<accession>A0A6J4L3P4</accession>
<feature type="region of interest" description="Disordered" evidence="1">
    <location>
        <begin position="210"/>
        <end position="421"/>
    </location>
</feature>
<feature type="compositionally biased region" description="Low complexity" evidence="1">
    <location>
        <begin position="74"/>
        <end position="84"/>
    </location>
</feature>
<feature type="compositionally biased region" description="Low complexity" evidence="1">
    <location>
        <begin position="367"/>
        <end position="386"/>
    </location>
</feature>
<feature type="region of interest" description="Disordered" evidence="1">
    <location>
        <begin position="1"/>
        <end position="193"/>
    </location>
</feature>
<feature type="compositionally biased region" description="Basic residues" evidence="1">
    <location>
        <begin position="1"/>
        <end position="11"/>
    </location>
</feature>